<dbReference type="GO" id="GO:0044718">
    <property type="term" value="P:siderophore transmembrane transport"/>
    <property type="evidence" value="ECO:0007669"/>
    <property type="project" value="TreeGrafter"/>
</dbReference>
<dbReference type="EMBL" id="CP120682">
    <property type="protein sequence ID" value="WKN39660.1"/>
    <property type="molecule type" value="Genomic_DNA"/>
</dbReference>
<keyword evidence="1" id="KW-0732">Signal</keyword>
<dbReference type="InterPro" id="IPR037066">
    <property type="entry name" value="Plug_dom_sf"/>
</dbReference>
<reference evidence="4" key="2">
    <citation type="journal article" date="2024" name="Antonie Van Leeuwenhoek">
        <title>Roseihalotalea indica gen. nov., sp. nov., a halophilic Bacteroidetes from mesopelagic Southwest Indian Ocean with higher carbohydrate metabolic potential.</title>
        <authorList>
            <person name="Chen B."/>
            <person name="Zhang M."/>
            <person name="Lin D."/>
            <person name="Ye J."/>
            <person name="Tang K."/>
        </authorList>
    </citation>
    <scope>NUCLEOTIDE SEQUENCE</scope>
    <source>
        <strain evidence="4">TK19036</strain>
    </source>
</reference>
<accession>A0AA49GUA5</accession>
<name>A0AA49GUA5_9BACT</name>
<dbReference type="PANTHER" id="PTHR30069">
    <property type="entry name" value="TONB-DEPENDENT OUTER MEMBRANE RECEPTOR"/>
    <property type="match status" value="1"/>
</dbReference>
<organism evidence="4">
    <name type="scientific">Roseihalotalea indica</name>
    <dbReference type="NCBI Taxonomy" id="2867963"/>
    <lineage>
        <taxon>Bacteria</taxon>
        <taxon>Pseudomonadati</taxon>
        <taxon>Bacteroidota</taxon>
        <taxon>Cytophagia</taxon>
        <taxon>Cytophagales</taxon>
        <taxon>Catalimonadaceae</taxon>
        <taxon>Roseihalotalea</taxon>
    </lineage>
</organism>
<comment type="similarity">
    <text evidence="2">Belongs to the TonB-dependent receptor family.</text>
</comment>
<dbReference type="InterPro" id="IPR039426">
    <property type="entry name" value="TonB-dep_rcpt-like"/>
</dbReference>
<dbReference type="Gene3D" id="2.170.130.10">
    <property type="entry name" value="TonB-dependent receptor, plug domain"/>
    <property type="match status" value="1"/>
</dbReference>
<keyword evidence="2" id="KW-0812">Transmembrane</keyword>
<evidence type="ECO:0000256" key="1">
    <source>
        <dbReference type="ARBA" id="ARBA00022729"/>
    </source>
</evidence>
<keyword evidence="2" id="KW-0998">Cell outer membrane</keyword>
<dbReference type="InterPro" id="IPR012910">
    <property type="entry name" value="Plug_dom"/>
</dbReference>
<reference evidence="4" key="1">
    <citation type="journal article" date="2023" name="Comput. Struct. Biotechnol. J.">
        <title>Discovery of a novel marine Bacteroidetes with a rich repertoire of carbohydrate-active enzymes.</title>
        <authorList>
            <person name="Chen B."/>
            <person name="Liu G."/>
            <person name="Chen Q."/>
            <person name="Wang H."/>
            <person name="Liu L."/>
            <person name="Tang K."/>
        </authorList>
    </citation>
    <scope>NUCLEOTIDE SEQUENCE</scope>
    <source>
        <strain evidence="4">TK19036</strain>
    </source>
</reference>
<evidence type="ECO:0000259" key="3">
    <source>
        <dbReference type="Pfam" id="PF07715"/>
    </source>
</evidence>
<dbReference type="Gene3D" id="2.60.40.1930">
    <property type="match status" value="1"/>
</dbReference>
<evidence type="ECO:0000313" key="4">
    <source>
        <dbReference type="EMBL" id="WKN39660.1"/>
    </source>
</evidence>
<keyword evidence="2" id="KW-0813">Transport</keyword>
<dbReference type="PROSITE" id="PS52016">
    <property type="entry name" value="TONB_DEPENDENT_REC_3"/>
    <property type="match status" value="1"/>
</dbReference>
<dbReference type="Pfam" id="PF07715">
    <property type="entry name" value="Plug"/>
    <property type="match status" value="1"/>
</dbReference>
<keyword evidence="2" id="KW-1134">Transmembrane beta strand</keyword>
<dbReference type="AlphaFoldDB" id="A0AA49GUA5"/>
<proteinExistence type="inferred from homology"/>
<feature type="domain" description="TonB-dependent receptor plug" evidence="3">
    <location>
        <begin position="630"/>
        <end position="709"/>
    </location>
</feature>
<evidence type="ECO:0000256" key="2">
    <source>
        <dbReference type="PROSITE-ProRule" id="PRU01360"/>
    </source>
</evidence>
<dbReference type="GO" id="GO:0009279">
    <property type="term" value="C:cell outer membrane"/>
    <property type="evidence" value="ECO:0007669"/>
    <property type="project" value="UniProtKB-SubCell"/>
</dbReference>
<dbReference type="GO" id="GO:0015344">
    <property type="term" value="F:siderophore uptake transmembrane transporter activity"/>
    <property type="evidence" value="ECO:0007669"/>
    <property type="project" value="TreeGrafter"/>
</dbReference>
<sequence>MTLAFQAPHDDTLARKIVKQLAAYTNTFRQEKLYLHFDKPYYSVGETMWFKTYLVDATTHHPEALSRLAYVELIGPDNAIVERRNLEITESGGIGDFLLGDSLPAGSYTVRAYTNWMRNFDEEYFFRQTIPVVSIDSTKVVERIRSENRVEQESFVYNQDQPPIDLQFFPEGGELVDGLASMVGFKATGPDGQGLAVQGRIIDQNQQTITTFESHKFGMGRFVLKPSSSHTYQAIVELAGIPLTFPLPEVQEQGYIIRATPSLQSDKVRVTVQSKESVKDGVLIGHQRGTTFMSLIMEGDQPYFVMNVSKSAFPGGICHLTFFDRTGTPRCERLLFANYPSDLPELAVKADQSTYSTREEVTLSMMLQDSTQQPSLGYASLTITNASQVTYSEGANTIMSHLLLTSDLRGVVEQPQYYFNERTDQAYEALDNLMLTQGWRRFRWGEVLQDSLPVPEYMAERGFQIKGQMVRYYNRDQPENGQVSMMVVGDSFAFAEGETNESGEFAFVDNQFQDTTEVVIQARRVKGKKEKLKKDVYINLELFSPPPITHRLSSGLSPWLPMMGDYLEQQQKINQIDQAYNFDQKTIVLDEVEVKGRKDDFDNPFRQADQFYGEPSNRLILDSIPGGTSALSVFDLLRRVPGVQVYGAFPNQMASIRGFGGQSEALYLLDGIPVDATMINTISTNDVYYVDVLRGASATMYGSRGGSGVIAVYTRRGPGMESVTERLGIINYTHPGYYHAREFYVPHYDVKKPEHVKPDFRSTLYWEPSVVFGEDGRALVSFYTSDEKAEYQVQVEGVTTNGQPFTQQHSFVVK</sequence>
<dbReference type="PANTHER" id="PTHR30069:SF29">
    <property type="entry name" value="HEMOGLOBIN AND HEMOGLOBIN-HAPTOGLOBIN-BINDING PROTEIN 1-RELATED"/>
    <property type="match status" value="1"/>
</dbReference>
<comment type="subcellular location">
    <subcellularLocation>
        <location evidence="2">Cell outer membrane</location>
        <topology evidence="2">Multi-pass membrane protein</topology>
    </subcellularLocation>
</comment>
<dbReference type="SUPFAM" id="SSF56935">
    <property type="entry name" value="Porins"/>
    <property type="match status" value="1"/>
</dbReference>
<protein>
    <submittedName>
        <fullName evidence="4">TonB-dependent receptor plug domain-containing protein</fullName>
    </submittedName>
</protein>
<keyword evidence="4" id="KW-0675">Receptor</keyword>
<keyword evidence="2" id="KW-0472">Membrane</keyword>
<gene>
    <name evidence="4" type="ORF">K4G66_13255</name>
</gene>